<dbReference type="Proteomes" id="UP000245697">
    <property type="component" value="Unassembled WGS sequence"/>
</dbReference>
<dbReference type="InterPro" id="IPR023393">
    <property type="entry name" value="START-like_dom_sf"/>
</dbReference>
<protein>
    <submittedName>
        <fullName evidence="2">Uncharacterized protein YndB with AHSA1/START domain</fullName>
    </submittedName>
</protein>
<evidence type="ECO:0000313" key="3">
    <source>
        <dbReference type="Proteomes" id="UP000245697"/>
    </source>
</evidence>
<reference evidence="2 3" key="1">
    <citation type="submission" date="2018-05" db="EMBL/GenBank/DDBJ databases">
        <title>Genomic Encyclopedia of Archaeal and Bacterial Type Strains, Phase II (KMG-II): from individual species to whole genera.</title>
        <authorList>
            <person name="Goeker M."/>
        </authorList>
    </citation>
    <scope>NUCLEOTIDE SEQUENCE [LARGE SCALE GENOMIC DNA]</scope>
    <source>
        <strain evidence="2 3">DSM 45184</strain>
    </source>
</reference>
<feature type="region of interest" description="Disordered" evidence="1">
    <location>
        <begin position="71"/>
        <end position="95"/>
    </location>
</feature>
<evidence type="ECO:0000313" key="2">
    <source>
        <dbReference type="EMBL" id="PWK43468.1"/>
    </source>
</evidence>
<sequence>MNDTRVSGAYTFTGPAEVVFDVLTDPDRAARWLPPDVHPESVTVQQVTVREGTQRQRYGVEILPDDLRVSWHPLDGTGPRGGARVEDGPSGGSVLHAEVTAPGADEQTVQQLLDEAMRNLQRDVSDNFNAG</sequence>
<comment type="caution">
    <text evidence="2">The sequence shown here is derived from an EMBL/GenBank/DDBJ whole genome shotgun (WGS) entry which is preliminary data.</text>
</comment>
<evidence type="ECO:0000256" key="1">
    <source>
        <dbReference type="SAM" id="MobiDB-lite"/>
    </source>
</evidence>
<keyword evidence="3" id="KW-1185">Reference proteome</keyword>
<name>A0A316F9K8_9ACTN</name>
<proteinExistence type="predicted"/>
<dbReference type="SUPFAM" id="SSF55961">
    <property type="entry name" value="Bet v1-like"/>
    <property type="match status" value="1"/>
</dbReference>
<accession>A0A316F9K8</accession>
<dbReference type="OrthoDB" id="3698439at2"/>
<organism evidence="2 3">
    <name type="scientific">Actinoplanes xinjiangensis</name>
    <dbReference type="NCBI Taxonomy" id="512350"/>
    <lineage>
        <taxon>Bacteria</taxon>
        <taxon>Bacillati</taxon>
        <taxon>Actinomycetota</taxon>
        <taxon>Actinomycetes</taxon>
        <taxon>Micromonosporales</taxon>
        <taxon>Micromonosporaceae</taxon>
        <taxon>Actinoplanes</taxon>
    </lineage>
</organism>
<dbReference type="RefSeq" id="WP_109597225.1">
    <property type="nucleotide sequence ID" value="NZ_BONA01000063.1"/>
</dbReference>
<gene>
    <name evidence="2" type="ORF">BC793_113150</name>
</gene>
<dbReference type="AlphaFoldDB" id="A0A316F9K8"/>
<dbReference type="Gene3D" id="3.30.530.20">
    <property type="match status" value="1"/>
</dbReference>
<dbReference type="EMBL" id="QGGR01000013">
    <property type="protein sequence ID" value="PWK43468.1"/>
    <property type="molecule type" value="Genomic_DNA"/>
</dbReference>